<dbReference type="PANTHER" id="PTHR11851">
    <property type="entry name" value="METALLOPROTEASE"/>
    <property type="match status" value="1"/>
</dbReference>
<evidence type="ECO:0000259" key="2">
    <source>
        <dbReference type="Pfam" id="PF05193"/>
    </source>
</evidence>
<protein>
    <submittedName>
        <fullName evidence="3">Pitrilysin family protein</fullName>
    </submittedName>
</protein>
<dbReference type="SUPFAM" id="SSF63411">
    <property type="entry name" value="LuxS/MPP-like metallohydrolase"/>
    <property type="match status" value="2"/>
</dbReference>
<dbReference type="InterPro" id="IPR011249">
    <property type="entry name" value="Metalloenz_LuxS/M16"/>
</dbReference>
<accession>A0ABT8F3X9</accession>
<gene>
    <name evidence="3" type="ORF">QWY31_04285</name>
</gene>
<dbReference type="InterPro" id="IPR007863">
    <property type="entry name" value="Peptidase_M16_C"/>
</dbReference>
<dbReference type="Pfam" id="PF05193">
    <property type="entry name" value="Peptidase_M16_C"/>
    <property type="match status" value="1"/>
</dbReference>
<evidence type="ECO:0000313" key="3">
    <source>
        <dbReference type="EMBL" id="MDN4164706.1"/>
    </source>
</evidence>
<dbReference type="InterPro" id="IPR011765">
    <property type="entry name" value="Pept_M16_N"/>
</dbReference>
<dbReference type="Proteomes" id="UP001168552">
    <property type="component" value="Unassembled WGS sequence"/>
</dbReference>
<dbReference type="InterPro" id="IPR050361">
    <property type="entry name" value="MPP/UQCRC_Complex"/>
</dbReference>
<dbReference type="Gene3D" id="3.30.830.10">
    <property type="entry name" value="Metalloenzyme, LuxS/M16 peptidase-like"/>
    <property type="match status" value="2"/>
</dbReference>
<feature type="domain" description="Peptidase M16 C-terminal" evidence="2">
    <location>
        <begin position="187"/>
        <end position="353"/>
    </location>
</feature>
<dbReference type="Pfam" id="PF00675">
    <property type="entry name" value="Peptidase_M16"/>
    <property type="match status" value="1"/>
</dbReference>
<name>A0ABT8F3X9_9BACT</name>
<reference evidence="3" key="1">
    <citation type="submission" date="2023-06" db="EMBL/GenBank/DDBJ databases">
        <title>Cytophagales bacterium Strain LB-30, isolated from soil.</title>
        <authorList>
            <person name="Liu B."/>
        </authorList>
    </citation>
    <scope>NUCLEOTIDE SEQUENCE</scope>
    <source>
        <strain evidence="3">LB-30</strain>
    </source>
</reference>
<feature type="domain" description="Peptidase M16 N-terminal" evidence="1">
    <location>
        <begin position="42"/>
        <end position="159"/>
    </location>
</feature>
<sequence>MALDRSQAPLSAPVTSIDLVKAESFILTNGVPVHVVRVAHQPVVKIELILKACKWNEPQNGVSYFASKMLSEGTRKRTAAQIADYIDGLGAFLDISSGIDQSSVSIYCLTKHFHPMVELLSELLYDSVFPQAELEIQKNIKTQSLKVDLEKNNVVASKIFREKLFGKNHPYGQTIAEKDIPSINSPLLQYYHQFNMLPEIELILSGDVPSDLKSLQKCFGSKSSTRPTPPIHIMPDPQKGQFVEERKEAVQSSLRIGCRMFTKRHPDYIPMMIVNEILGGYFGSRLMKNIREEKGFTYGISSSVVSLKHQGYWIIGTDVKKEYTQQTLDEIYKELHILCTVPVPADELETVRNYMAGSLLASINTPFALADKFKGVYFYGLNYKFYQDFLSTLYQITPEDIMRYSQKYFVRENLTEVIVGGMA</sequence>
<organism evidence="3 4">
    <name type="scientific">Shiella aurantiaca</name>
    <dbReference type="NCBI Taxonomy" id="3058365"/>
    <lineage>
        <taxon>Bacteria</taxon>
        <taxon>Pseudomonadati</taxon>
        <taxon>Bacteroidota</taxon>
        <taxon>Cytophagia</taxon>
        <taxon>Cytophagales</taxon>
        <taxon>Shiellaceae</taxon>
        <taxon>Shiella</taxon>
    </lineage>
</organism>
<dbReference type="EMBL" id="JAUHJS010000002">
    <property type="protein sequence ID" value="MDN4164706.1"/>
    <property type="molecule type" value="Genomic_DNA"/>
</dbReference>
<dbReference type="PANTHER" id="PTHR11851:SF224">
    <property type="entry name" value="PROCESSING PROTEASE"/>
    <property type="match status" value="1"/>
</dbReference>
<evidence type="ECO:0000259" key="1">
    <source>
        <dbReference type="Pfam" id="PF00675"/>
    </source>
</evidence>
<comment type="caution">
    <text evidence="3">The sequence shown here is derived from an EMBL/GenBank/DDBJ whole genome shotgun (WGS) entry which is preliminary data.</text>
</comment>
<proteinExistence type="predicted"/>
<evidence type="ECO:0000313" key="4">
    <source>
        <dbReference type="Proteomes" id="UP001168552"/>
    </source>
</evidence>
<keyword evidence="4" id="KW-1185">Reference proteome</keyword>
<dbReference type="RefSeq" id="WP_320003233.1">
    <property type="nucleotide sequence ID" value="NZ_JAUHJS010000002.1"/>
</dbReference>